<evidence type="ECO:0000313" key="5">
    <source>
        <dbReference type="Proteomes" id="UP000070089"/>
    </source>
</evidence>
<feature type="region of interest" description="Disordered" evidence="1">
    <location>
        <begin position="1497"/>
        <end position="1539"/>
    </location>
</feature>
<organism evidence="4 5">
    <name type="scientific">Giardia duodenalis assemblage B</name>
    <dbReference type="NCBI Taxonomy" id="1394984"/>
    <lineage>
        <taxon>Eukaryota</taxon>
        <taxon>Metamonada</taxon>
        <taxon>Diplomonadida</taxon>
        <taxon>Hexamitidae</taxon>
        <taxon>Giardiinae</taxon>
        <taxon>Giardia</taxon>
    </lineage>
</organism>
<evidence type="ECO:0000256" key="1">
    <source>
        <dbReference type="SAM" id="MobiDB-lite"/>
    </source>
</evidence>
<accession>A0A132NU77</accession>
<proteinExistence type="predicted"/>
<dbReference type="VEuPathDB" id="GiardiaDB:QR46_2383"/>
<keyword evidence="2" id="KW-1133">Transmembrane helix</keyword>
<feature type="compositionally biased region" description="Polar residues" evidence="1">
    <location>
        <begin position="1517"/>
        <end position="1530"/>
    </location>
</feature>
<gene>
    <name evidence="4" type="ORF">QR46_2383</name>
</gene>
<protein>
    <submittedName>
        <fullName evidence="4">Uncharacterized protein</fullName>
    </submittedName>
</protein>
<dbReference type="OrthoDB" id="10253506at2759"/>
<reference evidence="4 5" key="1">
    <citation type="journal article" date="2015" name="Mol. Biochem. Parasitol.">
        <title>Identification of polymorphic genes for use in assemblage B genotyping assays through comparative genomics of multiple assemblage B Giardia duodenalis isolates.</title>
        <authorList>
            <person name="Wielinga C."/>
            <person name="Thompson R.C."/>
            <person name="Monis P."/>
            <person name="Ryan U."/>
        </authorList>
    </citation>
    <scope>NUCLEOTIDE SEQUENCE [LARGE SCALE GENOMIC DNA]</scope>
    <source>
        <strain evidence="4 5">BAH15c1</strain>
    </source>
</reference>
<keyword evidence="2" id="KW-0472">Membrane</keyword>
<evidence type="ECO:0000256" key="2">
    <source>
        <dbReference type="SAM" id="Phobius"/>
    </source>
</evidence>
<keyword evidence="2" id="KW-0812">Transmembrane</keyword>
<dbReference type="Proteomes" id="UP000070089">
    <property type="component" value="Unassembled WGS sequence"/>
</dbReference>
<feature type="chain" id="PRO_5007800090" evidence="3">
    <location>
        <begin position="19"/>
        <end position="1539"/>
    </location>
</feature>
<keyword evidence="3" id="KW-0732">Signal</keyword>
<evidence type="ECO:0000256" key="3">
    <source>
        <dbReference type="SAM" id="SignalP"/>
    </source>
</evidence>
<sequence>MSILFTCLLYALVKRAETQLVPEKLPSATENICTIKDVNHASLTVDGYLAFCFESDCDLASVADVLAINYGTNQTIKMTHSTEYPRLYYSKLSSYIAASPILVQITYPQYSFKGFVPVSLHRTPCLITGNIVAGTYQQTLYIYPKNFSISKDSQQIYCDTYLEPHIAVSMGGTTLNCVYHEYYYSCALSGSSVTGDISIASIYSVSPITIKSSDVKSFTKLCFTENQNTNDESSYSFYASLYNKSNQTTVVVRHPYLSSAASSANNDCLPLAYNCTYDGMPMNRFSYHLTAMYTGKKPVNGNIDPVTITCYLNSTLKMDRTINNIPVKEEYLCFHSFIVTEKAMDTSVTSLDDMFVISNMNIELTPFLINIQDNKETCMLLPNTYLKMNTTIFQKNYTNYAFNYQMDSTGQKNVSLIALTNIYLNITHLYMLLPQYISDSDSGDVTLDTYQGVPIFDFLSYITDNCYATDEVRYYCIDNVLYVSTQNYCNPPHPPDSLNISLYDASGSSSELKLNKYSTVAGQNYIHNYTEAGNNEVCTAKPYFSIDQYQYAGVYLFINDKFPINMAIRLTNTYCSLMDPAFNYQAQLFETTLYFKGLCKLDGYCFEDVHSYAHQPLKLIGTTEDTDPVVKTPTYKYSVSSIIGSDMPYLIGLRKCIRPDEITKSNLDTPSMVLPRFYDYHYLYFQSPMAYTINWNNQTRPMILNYTRSCIEAPNYSNASWYVEMIEASDWGILVLGITGNICSSNGIDVMITFFAVYTDTTTQQSVEQPVLTGFMTMVDTSSASHKYHIKDSNLWSSYLSLRDKPDATFYANLTFKYTFFTEEKYYIPVSRVTEPCIVRTLTTRLLEIDYSTSILETYNQEGCYMLADYVYLVLPAASSSAQTKLIETNMKDIVILEELLLNSFYSLEDVWAFLDSTNIIDIAAAIEWNESNIPRLQLKIAHTRTSEAWRRYPSSDPISENTTTSEAEITTMFNMRHSSIDTHALASILYKYWRLAISTLPLVDTNNATIKGNNMPKIPLPLTLKLSAVQASIPDYSSFPTLTEQLKKDLNTEMSTTIITNQNKYNVSGLLNSKVISFSVGKTIYYNVTPLSFYQYNNFIMLVITLGNSTNKKSHIDDDILIMQSPIYTPFLLSSDTFDTQVEVVDDYLTVYCPSCILYDQVIYVNNLNLIKLISRSNVQSLPVYLSTRSSVSAVRYNYSYTFRVGASVTASDLSFYFPIYAKNMSLPTQFITNVCFITGYIKAYLKSNRLFVLFDLVDCVDMRPDSIFFTLRTRNSVDSELATQLGIGNKILHSFNENENWVSYEHLFCKDVDVNTDLLERLASNSTLEVVLRALISNTVVTRVVPMDTSSYSIEEQYWLIYLVVWIDIVAILSICTWVIIRTYRRRHLRKELIDLANYELSKNPILYKCTEDSFPKYMNGCGINHPMLALYVLSKKNWSAEDIARECKTTPKIIDAWKESVKSFLDGHEKDNRRRKSVLEKMKQKLMVEERRKNMKGKMPAQHMKKNKKEDMSSKTCSTDKLLSTDSGIVPAHSQL</sequence>
<name>A0A132NU77_GIAIN</name>
<feature type="signal peptide" evidence="3">
    <location>
        <begin position="1"/>
        <end position="18"/>
    </location>
</feature>
<comment type="caution">
    <text evidence="4">The sequence shown here is derived from an EMBL/GenBank/DDBJ whole genome shotgun (WGS) entry which is preliminary data.</text>
</comment>
<evidence type="ECO:0000313" key="4">
    <source>
        <dbReference type="EMBL" id="KWX13618.1"/>
    </source>
</evidence>
<feature type="transmembrane region" description="Helical" evidence="2">
    <location>
        <begin position="1361"/>
        <end position="1383"/>
    </location>
</feature>
<dbReference type="EMBL" id="JXTI01000062">
    <property type="protein sequence ID" value="KWX13618.1"/>
    <property type="molecule type" value="Genomic_DNA"/>
</dbReference>